<proteinExistence type="predicted"/>
<keyword evidence="5" id="KW-1185">Reference proteome</keyword>
<evidence type="ECO:0000313" key="5">
    <source>
        <dbReference type="Proteomes" id="UP000645966"/>
    </source>
</evidence>
<dbReference type="SUPFAM" id="SSF103088">
    <property type="entry name" value="OmpA-like"/>
    <property type="match status" value="1"/>
</dbReference>
<evidence type="ECO:0000259" key="2">
    <source>
        <dbReference type="PROSITE" id="PS51123"/>
    </source>
</evidence>
<protein>
    <recommendedName>
        <fullName evidence="2">OmpA-like domain-containing protein</fullName>
    </recommendedName>
</protein>
<dbReference type="EMBL" id="JAEIOS010000001">
    <property type="protein sequence ID" value="MBI8988154.1"/>
    <property type="molecule type" value="Genomic_DNA"/>
</dbReference>
<sequence>QTALGLKRAQTVATVLETLGVDRTQFTTITGVGSHFPEYKRPDRSANGVLLPAAAAVNRSVRITITPTC</sequence>
<accession>A0A934I2X4</accession>
<feature type="domain" description="OmpA-like" evidence="2">
    <location>
        <begin position="1"/>
        <end position="69"/>
    </location>
</feature>
<dbReference type="PROSITE" id="PS51123">
    <property type="entry name" value="OMPA_2"/>
    <property type="match status" value="1"/>
</dbReference>
<keyword evidence="1" id="KW-0472">Membrane</keyword>
<dbReference type="Gene3D" id="3.30.1330.60">
    <property type="entry name" value="OmpA-like domain"/>
    <property type="match status" value="1"/>
</dbReference>
<name>A0A934I2X4_9CORY</name>
<organism evidence="3 5">
    <name type="scientific">Corynebacterium meridianum</name>
    <dbReference type="NCBI Taxonomy" id="2765363"/>
    <lineage>
        <taxon>Bacteria</taxon>
        <taxon>Bacillati</taxon>
        <taxon>Actinomycetota</taxon>
        <taxon>Actinomycetes</taxon>
        <taxon>Mycobacteriales</taxon>
        <taxon>Corynebacteriaceae</taxon>
        <taxon>Corynebacterium</taxon>
    </lineage>
</organism>
<dbReference type="GO" id="GO:0016020">
    <property type="term" value="C:membrane"/>
    <property type="evidence" value="ECO:0007669"/>
    <property type="project" value="UniProtKB-UniRule"/>
</dbReference>
<feature type="non-terminal residue" evidence="3">
    <location>
        <position position="1"/>
    </location>
</feature>
<evidence type="ECO:0000313" key="3">
    <source>
        <dbReference type="EMBL" id="MBI8988154.1"/>
    </source>
</evidence>
<dbReference type="AlphaFoldDB" id="A0A934I2X4"/>
<dbReference type="Proteomes" id="UP000645966">
    <property type="component" value="Unassembled WGS sequence"/>
</dbReference>
<reference evidence="3" key="1">
    <citation type="submission" date="2020-12" db="EMBL/GenBank/DDBJ databases">
        <title>Genome public.</title>
        <authorList>
            <person name="Sun Q."/>
        </authorList>
    </citation>
    <scope>NUCLEOTIDE SEQUENCE</scope>
    <source>
        <strain evidence="3">CCM 8863</strain>
    </source>
</reference>
<evidence type="ECO:0000313" key="4">
    <source>
        <dbReference type="EMBL" id="MBI8988163.1"/>
    </source>
</evidence>
<dbReference type="InterPro" id="IPR006665">
    <property type="entry name" value="OmpA-like"/>
</dbReference>
<comment type="caution">
    <text evidence="3">The sequence shown here is derived from an EMBL/GenBank/DDBJ whole genome shotgun (WGS) entry which is preliminary data.</text>
</comment>
<dbReference type="EMBL" id="JAEIOS010000005">
    <property type="protein sequence ID" value="MBI8988163.1"/>
    <property type="molecule type" value="Genomic_DNA"/>
</dbReference>
<evidence type="ECO:0000256" key="1">
    <source>
        <dbReference type="PROSITE-ProRule" id="PRU00473"/>
    </source>
</evidence>
<gene>
    <name evidence="3" type="ORF">JDV75_00015</name>
    <name evidence="4" type="ORF">JDV75_00060</name>
</gene>
<dbReference type="RefSeq" id="WP_198737227.1">
    <property type="nucleotide sequence ID" value="NZ_JAEIOS010000001.1"/>
</dbReference>
<dbReference type="InterPro" id="IPR036737">
    <property type="entry name" value="OmpA-like_sf"/>
</dbReference>